<keyword evidence="2" id="KW-0732">Signal</keyword>
<feature type="region of interest" description="Disordered" evidence="4">
    <location>
        <begin position="742"/>
        <end position="787"/>
    </location>
</feature>
<protein>
    <submittedName>
        <fullName evidence="6">General secretion pathway protein</fullName>
    </submittedName>
</protein>
<evidence type="ECO:0000313" key="6">
    <source>
        <dbReference type="EMBL" id="PQO25802.1"/>
    </source>
</evidence>
<keyword evidence="3" id="KW-0472">Membrane</keyword>
<dbReference type="Pfam" id="PF03958">
    <property type="entry name" value="Secretin_N"/>
    <property type="match status" value="3"/>
</dbReference>
<comment type="subcellular location">
    <subcellularLocation>
        <location evidence="1">Membrane</location>
    </subcellularLocation>
</comment>
<dbReference type="GO" id="GO:0015627">
    <property type="term" value="C:type II protein secretion system complex"/>
    <property type="evidence" value="ECO:0007669"/>
    <property type="project" value="TreeGrafter"/>
</dbReference>
<feature type="region of interest" description="Disordered" evidence="4">
    <location>
        <begin position="844"/>
        <end position="872"/>
    </location>
</feature>
<dbReference type="AlphaFoldDB" id="A0A2S8F0V1"/>
<dbReference type="InterPro" id="IPR005644">
    <property type="entry name" value="NolW-like"/>
</dbReference>
<dbReference type="Proteomes" id="UP000240009">
    <property type="component" value="Unassembled WGS sequence"/>
</dbReference>
<evidence type="ECO:0000256" key="2">
    <source>
        <dbReference type="ARBA" id="ARBA00022729"/>
    </source>
</evidence>
<dbReference type="GO" id="GO:0009306">
    <property type="term" value="P:protein secretion"/>
    <property type="evidence" value="ECO:0007669"/>
    <property type="project" value="TreeGrafter"/>
</dbReference>
<evidence type="ECO:0000313" key="7">
    <source>
        <dbReference type="Proteomes" id="UP000240009"/>
    </source>
</evidence>
<evidence type="ECO:0000256" key="3">
    <source>
        <dbReference type="ARBA" id="ARBA00023136"/>
    </source>
</evidence>
<evidence type="ECO:0000256" key="1">
    <source>
        <dbReference type="ARBA" id="ARBA00004370"/>
    </source>
</evidence>
<reference evidence="6 7" key="1">
    <citation type="submission" date="2018-02" db="EMBL/GenBank/DDBJ databases">
        <title>Comparative genomes isolates from brazilian mangrove.</title>
        <authorList>
            <person name="Araujo J.E."/>
            <person name="Taketani R.G."/>
            <person name="Silva M.C.P."/>
            <person name="Loureco M.V."/>
            <person name="Andreote F.D."/>
        </authorList>
    </citation>
    <scope>NUCLEOTIDE SEQUENCE [LARGE SCALE GENOMIC DNA]</scope>
    <source>
        <strain evidence="6 7">HEX-2 MGV</strain>
    </source>
</reference>
<feature type="domain" description="NolW-like" evidence="5">
    <location>
        <begin position="604"/>
        <end position="703"/>
    </location>
</feature>
<feature type="compositionally biased region" description="Low complexity" evidence="4">
    <location>
        <begin position="849"/>
        <end position="872"/>
    </location>
</feature>
<proteinExistence type="predicted"/>
<gene>
    <name evidence="6" type="ORF">C5Y96_23620</name>
</gene>
<dbReference type="RefSeq" id="WP_105358551.1">
    <property type="nucleotide sequence ID" value="NZ_PUIA01000074.1"/>
</dbReference>
<dbReference type="PANTHER" id="PTHR30332:SF24">
    <property type="entry name" value="SECRETIN GSPD-RELATED"/>
    <property type="match status" value="1"/>
</dbReference>
<feature type="compositionally biased region" description="Basic and acidic residues" evidence="4">
    <location>
        <begin position="761"/>
        <end position="779"/>
    </location>
</feature>
<dbReference type="InterPro" id="IPR038591">
    <property type="entry name" value="NolW-like_sf"/>
</dbReference>
<sequence length="872" mass="95731">MYRVSLSLSAYCCVAAVVALLGQSKVWGQVEEPLIQSSTDVVESLPGDENNTEEVAMPEIDGKLRFSFRGASWREVLDWVAEAGDLSLYVDDVPTGSFTYSDSQYFTVDDAVTRLNLFLLPRGYTLVRKGQMLSVINLGDPRGLQQLNAMARVVSPQDLDQLNDHEVVKCFVKLGDIVPTEAINEMEPLTLMTTPVVLPRSNQLIITDTAKNLRSALQILESMKEPHGEEASIRRFDLKHVDAATVLLVASTHLGIPENDTSGIDITITTDTTGRRLYAVGSEDKLKRLDSLIQVVDVPEEAEEAPIEKTLLSHSVSGDNLQAVYDVLQTILADKSLRLSMQESSNSIVALADAETHQIIRDTIQELQAPSIEFSVVELNSVDPYFAVSLVAEMFGVSDEDDRDKKNEDRVPPPKVDADPGNRRLFVRGTAEQIQQIEKLIERLDSRKSSGTDLRFIPLTGPKRENLLQTAKKSWGGENCLQILPGDEATPQQFIERSLHNEEEQGGDDAQDVVPTNSSQEDLLRQPISPMRPEELPTDSFVILPEVGDTINTSATVKNANAPIRSQLVPNGILLQSDDIEALDRFEEHLRMLSAQDKNAISPTVIYYLKYVSADEAVKMLADLLDGGNALNDSPADTLVRGSVGNLGGYYGSLLFDRDGVTTVTAGTATIVSDARLNRLIVQGTREDIATIESYMRIIDKDSSITDIETSGRSRVIELKHARATEVAEMIREAFPDRVDMTTQQNAQARQAPPAQSENRGNSDDRRDDEQRGFQEKPTRGSKPTMAVAVHEASNSLVITAPDALFSEVEQLVASVDQRSERAVRVITATNGINLEMIEQVLAEQAGNSPRSSSSSRTRSSASSSSSRSKGR</sequence>
<feature type="domain" description="NolW-like" evidence="5">
    <location>
        <begin position="375"/>
        <end position="449"/>
    </location>
</feature>
<evidence type="ECO:0000256" key="4">
    <source>
        <dbReference type="SAM" id="MobiDB-lite"/>
    </source>
</evidence>
<accession>A0A2S8F0V1</accession>
<organism evidence="6 7">
    <name type="scientific">Blastopirellula marina</name>
    <dbReference type="NCBI Taxonomy" id="124"/>
    <lineage>
        <taxon>Bacteria</taxon>
        <taxon>Pseudomonadati</taxon>
        <taxon>Planctomycetota</taxon>
        <taxon>Planctomycetia</taxon>
        <taxon>Pirellulales</taxon>
        <taxon>Pirellulaceae</taxon>
        <taxon>Blastopirellula</taxon>
    </lineage>
</organism>
<dbReference type="GO" id="GO:0016020">
    <property type="term" value="C:membrane"/>
    <property type="evidence" value="ECO:0007669"/>
    <property type="project" value="UniProtKB-SubCell"/>
</dbReference>
<comment type="caution">
    <text evidence="6">The sequence shown here is derived from an EMBL/GenBank/DDBJ whole genome shotgun (WGS) entry which is preliminary data.</text>
</comment>
<evidence type="ECO:0000259" key="5">
    <source>
        <dbReference type="Pfam" id="PF03958"/>
    </source>
</evidence>
<feature type="compositionally biased region" description="Basic and acidic residues" evidence="4">
    <location>
        <begin position="403"/>
        <end position="422"/>
    </location>
</feature>
<feature type="region of interest" description="Disordered" evidence="4">
    <location>
        <begin position="501"/>
        <end position="523"/>
    </location>
</feature>
<dbReference type="PANTHER" id="PTHR30332">
    <property type="entry name" value="PROBABLE GENERAL SECRETION PATHWAY PROTEIN D"/>
    <property type="match status" value="1"/>
</dbReference>
<feature type="domain" description="NolW-like" evidence="5">
    <location>
        <begin position="714"/>
        <end position="821"/>
    </location>
</feature>
<feature type="region of interest" description="Disordered" evidence="4">
    <location>
        <begin position="398"/>
        <end position="422"/>
    </location>
</feature>
<feature type="compositionally biased region" description="Low complexity" evidence="4">
    <location>
        <begin position="744"/>
        <end position="756"/>
    </location>
</feature>
<dbReference type="OrthoDB" id="221929at2"/>
<dbReference type="EMBL" id="PUIA01000074">
    <property type="protein sequence ID" value="PQO25802.1"/>
    <property type="molecule type" value="Genomic_DNA"/>
</dbReference>
<dbReference type="Gene3D" id="3.30.1370.120">
    <property type="match status" value="4"/>
</dbReference>
<name>A0A2S8F0V1_9BACT</name>
<dbReference type="InterPro" id="IPR050810">
    <property type="entry name" value="Bact_Secretion_Sys_Channel"/>
</dbReference>